<dbReference type="EMBL" id="JBHSIT010000003">
    <property type="protein sequence ID" value="MFC4908127.1"/>
    <property type="molecule type" value="Genomic_DNA"/>
</dbReference>
<dbReference type="Pfam" id="PF01261">
    <property type="entry name" value="AP_endonuc_2"/>
    <property type="match status" value="1"/>
</dbReference>
<gene>
    <name evidence="2" type="ORF">ACFPCY_12405</name>
</gene>
<dbReference type="Proteomes" id="UP001595872">
    <property type="component" value="Unassembled WGS sequence"/>
</dbReference>
<proteinExistence type="predicted"/>
<dbReference type="Gene3D" id="3.20.20.150">
    <property type="entry name" value="Divalent-metal-dependent TIM barrel enzymes"/>
    <property type="match status" value="1"/>
</dbReference>
<dbReference type="GO" id="GO:0016853">
    <property type="term" value="F:isomerase activity"/>
    <property type="evidence" value="ECO:0007669"/>
    <property type="project" value="UniProtKB-KW"/>
</dbReference>
<evidence type="ECO:0000259" key="1">
    <source>
        <dbReference type="Pfam" id="PF01261"/>
    </source>
</evidence>
<sequence length="270" mass="28335">MVKTAVSTLGMPGCGLADAINIATRFGLDGLELRLHPDTGVHPGLSARDRQAVRAAIEDAGLEVPVLAGYVQIAAEGPDIPVIEALRADLLLAGDLGAQAVRVFPGGEHSEAASRRLRAIADLGVRVLIETHDALPTGASVAALLSHARASLSTEPAAFPSLHGAEEDLQFGAIWDVLHPWKSGESPAETVATLGPWLDYVQIKDASADLTPVPLGSGGVPLDQVRTALATAGYSGWISLEWERTWYPDAVPVEEALPGALAWIDAYRRA</sequence>
<feature type="domain" description="Xylose isomerase-like TIM barrel" evidence="1">
    <location>
        <begin position="22"/>
        <end position="265"/>
    </location>
</feature>
<dbReference type="InterPro" id="IPR050312">
    <property type="entry name" value="IolE/XylAMocC-like"/>
</dbReference>
<dbReference type="RefSeq" id="WP_378254461.1">
    <property type="nucleotide sequence ID" value="NZ_JBHSIT010000003.1"/>
</dbReference>
<keyword evidence="3" id="KW-1185">Reference proteome</keyword>
<reference evidence="3" key="1">
    <citation type="journal article" date="2019" name="Int. J. Syst. Evol. Microbiol.">
        <title>The Global Catalogue of Microorganisms (GCM) 10K type strain sequencing project: providing services to taxonomists for standard genome sequencing and annotation.</title>
        <authorList>
            <consortium name="The Broad Institute Genomics Platform"/>
            <consortium name="The Broad Institute Genome Sequencing Center for Infectious Disease"/>
            <person name="Wu L."/>
            <person name="Ma J."/>
        </authorList>
    </citation>
    <scope>NUCLEOTIDE SEQUENCE [LARGE SCALE GENOMIC DNA]</scope>
    <source>
        <strain evidence="3">KLKA75</strain>
    </source>
</reference>
<dbReference type="SUPFAM" id="SSF51658">
    <property type="entry name" value="Xylose isomerase-like"/>
    <property type="match status" value="1"/>
</dbReference>
<dbReference type="PANTHER" id="PTHR12110:SF21">
    <property type="entry name" value="XYLOSE ISOMERASE-LIKE TIM BARREL DOMAIN-CONTAINING PROTEIN"/>
    <property type="match status" value="1"/>
</dbReference>
<comment type="caution">
    <text evidence="2">The sequence shown here is derived from an EMBL/GenBank/DDBJ whole genome shotgun (WGS) entry which is preliminary data.</text>
</comment>
<dbReference type="InterPro" id="IPR036237">
    <property type="entry name" value="Xyl_isomerase-like_sf"/>
</dbReference>
<dbReference type="InterPro" id="IPR013022">
    <property type="entry name" value="Xyl_isomerase-like_TIM-brl"/>
</dbReference>
<organism evidence="2 3">
    <name type="scientific">Actinomadura gamaensis</name>
    <dbReference type="NCBI Taxonomy" id="1763541"/>
    <lineage>
        <taxon>Bacteria</taxon>
        <taxon>Bacillati</taxon>
        <taxon>Actinomycetota</taxon>
        <taxon>Actinomycetes</taxon>
        <taxon>Streptosporangiales</taxon>
        <taxon>Thermomonosporaceae</taxon>
        <taxon>Actinomadura</taxon>
    </lineage>
</organism>
<protein>
    <submittedName>
        <fullName evidence="2">Sugar phosphate isomerase/epimerase family protein</fullName>
    </submittedName>
</protein>
<keyword evidence="2" id="KW-0413">Isomerase</keyword>
<dbReference type="PANTHER" id="PTHR12110">
    <property type="entry name" value="HYDROXYPYRUVATE ISOMERASE"/>
    <property type="match status" value="1"/>
</dbReference>
<evidence type="ECO:0000313" key="3">
    <source>
        <dbReference type="Proteomes" id="UP001595872"/>
    </source>
</evidence>
<name>A0ABV9TVI0_9ACTN</name>
<evidence type="ECO:0000313" key="2">
    <source>
        <dbReference type="EMBL" id="MFC4908127.1"/>
    </source>
</evidence>
<accession>A0ABV9TVI0</accession>